<evidence type="ECO:0000259" key="2">
    <source>
        <dbReference type="Pfam" id="PF04892"/>
    </source>
</evidence>
<dbReference type="Pfam" id="PF04892">
    <property type="entry name" value="VanZ"/>
    <property type="match status" value="1"/>
</dbReference>
<dbReference type="PANTHER" id="PTHR36834">
    <property type="entry name" value="MEMBRANE PROTEIN-RELATED"/>
    <property type="match status" value="1"/>
</dbReference>
<keyword evidence="1" id="KW-0472">Membrane</keyword>
<dbReference type="InterPro" id="IPR006976">
    <property type="entry name" value="VanZ-like"/>
</dbReference>
<feature type="transmembrane region" description="Helical" evidence="1">
    <location>
        <begin position="65"/>
        <end position="88"/>
    </location>
</feature>
<feature type="transmembrane region" description="Helical" evidence="1">
    <location>
        <begin position="127"/>
        <end position="145"/>
    </location>
</feature>
<proteinExistence type="predicted"/>
<keyword evidence="1" id="KW-1133">Transmembrane helix</keyword>
<feature type="transmembrane region" description="Helical" evidence="1">
    <location>
        <begin position="12"/>
        <end position="32"/>
    </location>
</feature>
<feature type="transmembrane region" description="Helical" evidence="1">
    <location>
        <begin position="95"/>
        <end position="115"/>
    </location>
</feature>
<evidence type="ECO:0000313" key="3">
    <source>
        <dbReference type="EMBL" id="MQN01849.1"/>
    </source>
</evidence>
<evidence type="ECO:0000313" key="4">
    <source>
        <dbReference type="Proteomes" id="UP000460257"/>
    </source>
</evidence>
<dbReference type="PANTHER" id="PTHR36834:SF1">
    <property type="entry name" value="INTEGRAL MEMBRANE PROTEIN"/>
    <property type="match status" value="1"/>
</dbReference>
<dbReference type="AlphaFoldDB" id="A0A6N7J266"/>
<feature type="domain" description="VanZ-like" evidence="2">
    <location>
        <begin position="18"/>
        <end position="143"/>
    </location>
</feature>
<accession>A0A6N7J266</accession>
<gene>
    <name evidence="3" type="ORF">FRC54_08005</name>
</gene>
<comment type="caution">
    <text evidence="3">The sequence shown here is derived from an EMBL/GenBank/DDBJ whole genome shotgun (WGS) entry which is preliminary data.</text>
</comment>
<evidence type="ECO:0000256" key="1">
    <source>
        <dbReference type="SAM" id="Phobius"/>
    </source>
</evidence>
<protein>
    <submittedName>
        <fullName evidence="3">VanZ family protein</fullName>
    </submittedName>
</protein>
<dbReference type="EMBL" id="VOGC01000006">
    <property type="protein sequence ID" value="MQN01849.1"/>
    <property type="molecule type" value="Genomic_DNA"/>
</dbReference>
<keyword evidence="1" id="KW-0812">Transmembrane</keyword>
<dbReference type="Proteomes" id="UP000460257">
    <property type="component" value="Unassembled WGS sequence"/>
</dbReference>
<keyword evidence="4" id="KW-1185">Reference proteome</keyword>
<sequence length="151" mass="17639">MKSGRYDKIKKVIGAVLFIIYLIFMIYVMFLMDWRSRNLAGPLKYNAVPFHEIKRYLHLLKVYPYISLMNLFGNVLIFIPFGALVTFFKRAERVAVLRVTLLAFTVSCSIELIQLFTRVGSCDVDDVILNTLGGFIGSLIYYIHYHWRKSR</sequence>
<name>A0A6N7J266_9FIRM</name>
<organism evidence="3 4">
    <name type="scientific">Candidatus Weimeria bifida</name>
    <dbReference type="NCBI Taxonomy" id="2599074"/>
    <lineage>
        <taxon>Bacteria</taxon>
        <taxon>Bacillati</taxon>
        <taxon>Bacillota</taxon>
        <taxon>Clostridia</taxon>
        <taxon>Lachnospirales</taxon>
        <taxon>Lachnospiraceae</taxon>
        <taxon>Candidatus Weimeria</taxon>
    </lineage>
</organism>
<dbReference type="InterPro" id="IPR053150">
    <property type="entry name" value="Teicoplanin_resist-assoc"/>
</dbReference>
<reference evidence="3" key="1">
    <citation type="journal article" date="2020" name="Appl. Environ. Microbiol.">
        <title>Medium-Chain Fatty Acid Synthesis by 'Candidatus Weimeria bifida' gen. nov., sp. nov., and 'Candidatus Pseudoramibacter fermentans' sp. nov.</title>
        <authorList>
            <person name="Scarborough M.J."/>
            <person name="Myers K.S."/>
            <person name="Donohue T.J."/>
            <person name="Noguera D.R."/>
        </authorList>
    </citation>
    <scope>NUCLEOTIDE SEQUENCE</scope>
    <source>
        <strain evidence="3">LCO1.1</strain>
    </source>
</reference>